<reference evidence="2 3" key="1">
    <citation type="submission" date="2015-01" db="EMBL/GenBank/DDBJ databases">
        <title>Evolution of Trichinella species and genotypes.</title>
        <authorList>
            <person name="Korhonen P.K."/>
            <person name="Edoardo P."/>
            <person name="Giuseppe L.R."/>
            <person name="Gasser R.B."/>
        </authorList>
    </citation>
    <scope>NUCLEOTIDE SEQUENCE [LARGE SCALE GENOMIC DNA]</scope>
    <source>
        <strain evidence="2">ISS470</strain>
    </source>
</reference>
<gene>
    <name evidence="2" type="ORF">T4D_16320</name>
</gene>
<evidence type="ECO:0000313" key="2">
    <source>
        <dbReference type="EMBL" id="KRY89066.1"/>
    </source>
</evidence>
<proteinExistence type="predicted"/>
<keyword evidence="3" id="KW-1185">Reference proteome</keyword>
<evidence type="ECO:0000313" key="3">
    <source>
        <dbReference type="Proteomes" id="UP000054995"/>
    </source>
</evidence>
<protein>
    <submittedName>
        <fullName evidence="2">Uncharacterized protein</fullName>
    </submittedName>
</protein>
<accession>A0A0V1FSM9</accession>
<comment type="caution">
    <text evidence="2">The sequence shown here is derived from an EMBL/GenBank/DDBJ whole genome shotgun (WGS) entry which is preliminary data.</text>
</comment>
<evidence type="ECO:0000256" key="1">
    <source>
        <dbReference type="SAM" id="Phobius"/>
    </source>
</evidence>
<dbReference type="AlphaFoldDB" id="A0A0V1FSM9"/>
<dbReference type="Proteomes" id="UP000054995">
    <property type="component" value="Unassembled WGS sequence"/>
</dbReference>
<feature type="transmembrane region" description="Helical" evidence="1">
    <location>
        <begin position="63"/>
        <end position="85"/>
    </location>
</feature>
<name>A0A0V1FSM9_TRIPS</name>
<sequence>MTVLFDEAVHWIDGDYRRSGVSQVESDGNVSRVCYGKLNFARLCTRQPNFYLMERQGDFSQRVVVFFFIRHFLSVVGTTALLTGFHQNELRAVEPMDKK</sequence>
<keyword evidence="1" id="KW-0472">Membrane</keyword>
<dbReference type="EMBL" id="JYDT01000035">
    <property type="protein sequence ID" value="KRY89066.1"/>
    <property type="molecule type" value="Genomic_DNA"/>
</dbReference>
<keyword evidence="1" id="KW-0812">Transmembrane</keyword>
<organism evidence="2 3">
    <name type="scientific">Trichinella pseudospiralis</name>
    <name type="common">Parasitic roundworm</name>
    <dbReference type="NCBI Taxonomy" id="6337"/>
    <lineage>
        <taxon>Eukaryota</taxon>
        <taxon>Metazoa</taxon>
        <taxon>Ecdysozoa</taxon>
        <taxon>Nematoda</taxon>
        <taxon>Enoplea</taxon>
        <taxon>Dorylaimia</taxon>
        <taxon>Trichinellida</taxon>
        <taxon>Trichinellidae</taxon>
        <taxon>Trichinella</taxon>
    </lineage>
</organism>
<keyword evidence="1" id="KW-1133">Transmembrane helix</keyword>